<organism evidence="1">
    <name type="scientific">Fusarium oxysporum f. sp. conglutinans race 2 54008</name>
    <dbReference type="NCBI Taxonomy" id="1089457"/>
    <lineage>
        <taxon>Eukaryota</taxon>
        <taxon>Fungi</taxon>
        <taxon>Dikarya</taxon>
        <taxon>Ascomycota</taxon>
        <taxon>Pezizomycotina</taxon>
        <taxon>Sordariomycetes</taxon>
        <taxon>Hypocreomycetidae</taxon>
        <taxon>Hypocreales</taxon>
        <taxon>Nectriaceae</taxon>
        <taxon>Fusarium</taxon>
        <taxon>Fusarium oxysporum species complex</taxon>
    </lineage>
</organism>
<reference evidence="1" key="2">
    <citation type="submission" date="2014-03" db="EMBL/GenBank/DDBJ databases">
        <title>The Genome Annotation of Fusarium oxysporum PHW808.</title>
        <authorList>
            <consortium name="The Broad Institute Genomics Platform"/>
            <person name="Ma L.-J."/>
            <person name="Corby-Kistler H."/>
            <person name="Broz K."/>
            <person name="Gale L.R."/>
            <person name="Jonkers W."/>
            <person name="O'Donnell K."/>
            <person name="Ploetz R."/>
            <person name="Steinberg C."/>
            <person name="Schwartz D.C."/>
            <person name="VanEtten H."/>
            <person name="Zhou S."/>
            <person name="Young S.K."/>
            <person name="Zeng Q."/>
            <person name="Gargeya S."/>
            <person name="Fitzgerald M."/>
            <person name="Abouelleil A."/>
            <person name="Alvarado L."/>
            <person name="Chapman S.B."/>
            <person name="Gainer-Dewar J."/>
            <person name="Goldberg J."/>
            <person name="Griggs A."/>
            <person name="Gujja S."/>
            <person name="Hansen M."/>
            <person name="Howarth C."/>
            <person name="Imamovic A."/>
            <person name="Ireland A."/>
            <person name="Larimer J."/>
            <person name="McCowan C."/>
            <person name="Murphy C."/>
            <person name="Pearson M."/>
            <person name="Poon T.W."/>
            <person name="Priest M."/>
            <person name="Roberts A."/>
            <person name="Saif S."/>
            <person name="Shea T."/>
            <person name="Sykes S."/>
            <person name="Wortman J."/>
            <person name="Nusbaum C."/>
            <person name="Birren B."/>
        </authorList>
    </citation>
    <scope>NUCLEOTIDE SEQUENCE</scope>
    <source>
        <strain evidence="1">54008</strain>
    </source>
</reference>
<dbReference type="PROSITE" id="PS00380">
    <property type="entry name" value="RHODANESE_1"/>
    <property type="match status" value="1"/>
</dbReference>
<evidence type="ECO:0000313" key="1">
    <source>
        <dbReference type="EMBL" id="EXL63796.1"/>
    </source>
</evidence>
<reference evidence="1" key="1">
    <citation type="submission" date="2011-11" db="EMBL/GenBank/DDBJ databases">
        <title>The Genome Sequence of Fusarium oxysporum PHW808.</title>
        <authorList>
            <consortium name="The Broad Institute Genome Sequencing Platform"/>
            <person name="Ma L.-J."/>
            <person name="Gale L.R."/>
            <person name="Schwartz D.C."/>
            <person name="Zhou S."/>
            <person name="Corby-Kistler H."/>
            <person name="Young S.K."/>
            <person name="Zeng Q."/>
            <person name="Gargeya S."/>
            <person name="Fitzgerald M."/>
            <person name="Haas B."/>
            <person name="Abouelleil A."/>
            <person name="Alvarado L."/>
            <person name="Arachchi H.M."/>
            <person name="Berlin A."/>
            <person name="Brown A."/>
            <person name="Chapman S.B."/>
            <person name="Chen Z."/>
            <person name="Dunbar C."/>
            <person name="Freedman E."/>
            <person name="Gearin G."/>
            <person name="Goldberg J."/>
            <person name="Griggs A."/>
            <person name="Gujja S."/>
            <person name="Heiman D."/>
            <person name="Howarth C."/>
            <person name="Larson L."/>
            <person name="Lui A."/>
            <person name="MacDonald P.J.P."/>
            <person name="Montmayeur A."/>
            <person name="Murphy C."/>
            <person name="Neiman D."/>
            <person name="Pearson M."/>
            <person name="Priest M."/>
            <person name="Roberts A."/>
            <person name="Saif S."/>
            <person name="Shea T."/>
            <person name="Shenoy N."/>
            <person name="Sisk P."/>
            <person name="Stolte C."/>
            <person name="Sykes S."/>
            <person name="Wortman J."/>
            <person name="Nusbaum C."/>
            <person name="Birren B."/>
        </authorList>
    </citation>
    <scope>NUCLEOTIDE SEQUENCE [LARGE SCALE GENOMIC DNA]</scope>
    <source>
        <strain evidence="1">54008</strain>
    </source>
</reference>
<sequence length="32" mass="3329">MCFKKSPKTIYLSPHLPGASQLASAGSQPGLL</sequence>
<accession>X0GVH0</accession>
<dbReference type="HOGENOM" id="CLU_3392407_0_0_1"/>
<name>X0GVH0_FUSOX</name>
<dbReference type="Proteomes" id="UP000030676">
    <property type="component" value="Unassembled WGS sequence"/>
</dbReference>
<dbReference type="InterPro" id="IPR001307">
    <property type="entry name" value="Thiosulphate_STrfase_CS"/>
</dbReference>
<gene>
    <name evidence="1" type="ORF">FOPG_19931</name>
</gene>
<dbReference type="AlphaFoldDB" id="X0GVH0"/>
<proteinExistence type="predicted"/>
<dbReference type="GO" id="GO:0004792">
    <property type="term" value="F:thiosulfate-cyanide sulfurtransferase activity"/>
    <property type="evidence" value="ECO:0007669"/>
    <property type="project" value="InterPro"/>
</dbReference>
<dbReference type="EMBL" id="KK034725">
    <property type="protein sequence ID" value="EXL63796.1"/>
    <property type="molecule type" value="Genomic_DNA"/>
</dbReference>
<protein>
    <submittedName>
        <fullName evidence="1">Uncharacterized protein</fullName>
    </submittedName>
</protein>